<dbReference type="InterPro" id="IPR015421">
    <property type="entry name" value="PyrdxlP-dep_Trfase_major"/>
</dbReference>
<dbReference type="Gene3D" id="3.40.640.10">
    <property type="entry name" value="Type I PLP-dependent aspartate aminotransferase-like (Major domain)"/>
    <property type="match status" value="1"/>
</dbReference>
<proteinExistence type="predicted"/>
<dbReference type="InterPro" id="IPR015422">
    <property type="entry name" value="PyrdxlP-dep_Trfase_small"/>
</dbReference>
<keyword evidence="3" id="KW-1185">Reference proteome</keyword>
<name>A0ABW1FHB5_9ACTN</name>
<dbReference type="Pfam" id="PF00266">
    <property type="entry name" value="Aminotran_5"/>
    <property type="match status" value="1"/>
</dbReference>
<accession>A0ABW1FHB5</accession>
<dbReference type="PANTHER" id="PTHR14237:SF19">
    <property type="entry name" value="MITOCHONDRIAL AMIDOXIME REDUCING COMPONENT 1"/>
    <property type="match status" value="1"/>
</dbReference>
<evidence type="ECO:0000313" key="3">
    <source>
        <dbReference type="Proteomes" id="UP001596241"/>
    </source>
</evidence>
<dbReference type="SUPFAM" id="SSF53383">
    <property type="entry name" value="PLP-dependent transferases"/>
    <property type="match status" value="1"/>
</dbReference>
<dbReference type="EMBL" id="JBHSPW010000004">
    <property type="protein sequence ID" value="MFC5893546.1"/>
    <property type="molecule type" value="Genomic_DNA"/>
</dbReference>
<protein>
    <submittedName>
        <fullName evidence="2">Aminotransferase class V-fold PLP-dependent enzyme</fullName>
    </submittedName>
</protein>
<keyword evidence="2" id="KW-0032">Aminotransferase</keyword>
<dbReference type="InterPro" id="IPR015424">
    <property type="entry name" value="PyrdxlP-dep_Trfase"/>
</dbReference>
<keyword evidence="2" id="KW-0808">Transferase</keyword>
<reference evidence="3" key="1">
    <citation type="journal article" date="2019" name="Int. J. Syst. Evol. Microbiol.">
        <title>The Global Catalogue of Microorganisms (GCM) 10K type strain sequencing project: providing services to taxonomists for standard genome sequencing and annotation.</title>
        <authorList>
            <consortium name="The Broad Institute Genomics Platform"/>
            <consortium name="The Broad Institute Genome Sequencing Center for Infectious Disease"/>
            <person name="Wu L."/>
            <person name="Ma J."/>
        </authorList>
    </citation>
    <scope>NUCLEOTIDE SEQUENCE [LARGE SCALE GENOMIC DNA]</scope>
    <source>
        <strain evidence="3">CGMCC 1.15809</strain>
    </source>
</reference>
<dbReference type="InterPro" id="IPR000192">
    <property type="entry name" value="Aminotrans_V_dom"/>
</dbReference>
<dbReference type="RefSeq" id="WP_345090040.1">
    <property type="nucleotide sequence ID" value="NZ_BAAAWG010000017.1"/>
</dbReference>
<dbReference type="Proteomes" id="UP001596241">
    <property type="component" value="Unassembled WGS sequence"/>
</dbReference>
<evidence type="ECO:0000259" key="1">
    <source>
        <dbReference type="Pfam" id="PF00266"/>
    </source>
</evidence>
<dbReference type="Gene3D" id="3.90.1150.10">
    <property type="entry name" value="Aspartate Aminotransferase, domain 1"/>
    <property type="match status" value="1"/>
</dbReference>
<evidence type="ECO:0000313" key="2">
    <source>
        <dbReference type="EMBL" id="MFC5893546.1"/>
    </source>
</evidence>
<gene>
    <name evidence="2" type="ORF">ACFP3M_12025</name>
</gene>
<sequence>MSDAATTPAPPAQGIDALRATEFGYLDEQGHVYLDHAGAGLPARSSLRAHAERISAGCFGNPHSGSPASAASTALIERTRARVLRYLRADPAEYTVVFTANATGACRLVGEAFPFAPGGRLALTLDNHNSVVGLRSFAAAGGASVAYIPFSGRELRISDAEVDRALGEADAGGAPRLLAYPAQSNFTGVRHPLDWIGRARERGWRVLVDAAAHLPTNRLDLSRVRPDFVALSWYKVFGYPTGLGALVARREALAALRRPWFSGGTVQVASAQGGWHRMTDDESAFEDGTLNYLSIPDVATGLEWLDAVGIDAVHAHVTALTARLLDGLRALRHGNGAPMARVYGPEGTRMRGGTVALHLLTPDGAVLDERAVARDAAARGISLRTGCFCNPGAGETAFGIPRAALAAASHRTTGTVDDYVRALGLPFGGAVRVSLGVSSGAGDVRAFLEFVAEAYRDRPADARGLPPRVHC</sequence>
<comment type="caution">
    <text evidence="2">The sequence shown here is derived from an EMBL/GenBank/DDBJ whole genome shotgun (WGS) entry which is preliminary data.</text>
</comment>
<dbReference type="GO" id="GO:0008483">
    <property type="term" value="F:transaminase activity"/>
    <property type="evidence" value="ECO:0007669"/>
    <property type="project" value="UniProtKB-KW"/>
</dbReference>
<dbReference type="PANTHER" id="PTHR14237">
    <property type="entry name" value="MOLYBDOPTERIN COFACTOR SULFURASE MOSC"/>
    <property type="match status" value="1"/>
</dbReference>
<feature type="domain" description="Aminotransferase class V" evidence="1">
    <location>
        <begin position="32"/>
        <end position="445"/>
    </location>
</feature>
<organism evidence="2 3">
    <name type="scientific">Streptomyces ramulosus</name>
    <dbReference type="NCBI Taxonomy" id="47762"/>
    <lineage>
        <taxon>Bacteria</taxon>
        <taxon>Bacillati</taxon>
        <taxon>Actinomycetota</taxon>
        <taxon>Actinomycetes</taxon>
        <taxon>Kitasatosporales</taxon>
        <taxon>Streptomycetaceae</taxon>
        <taxon>Streptomyces</taxon>
    </lineage>
</organism>